<evidence type="ECO:0000256" key="1">
    <source>
        <dbReference type="SAM" id="MobiDB-lite"/>
    </source>
</evidence>
<comment type="caution">
    <text evidence="2">The sequence shown here is derived from an EMBL/GenBank/DDBJ whole genome shotgun (WGS) entry which is preliminary data.</text>
</comment>
<dbReference type="InterPro" id="IPR018691">
    <property type="entry name" value="DUF2188"/>
</dbReference>
<gene>
    <name evidence="2" type="ORF">EET67_05855</name>
</gene>
<dbReference type="AlphaFoldDB" id="A0A432V8Z7"/>
<dbReference type="Pfam" id="PF09954">
    <property type="entry name" value="DUF2188"/>
    <property type="match status" value="1"/>
</dbReference>
<evidence type="ECO:0000313" key="2">
    <source>
        <dbReference type="EMBL" id="RUM98630.1"/>
    </source>
</evidence>
<evidence type="ECO:0000313" key="3">
    <source>
        <dbReference type="Proteomes" id="UP000281647"/>
    </source>
</evidence>
<dbReference type="Proteomes" id="UP000281647">
    <property type="component" value="Unassembled WGS sequence"/>
</dbReference>
<dbReference type="RefSeq" id="WP_128624698.1">
    <property type="nucleotide sequence ID" value="NZ_ML133509.1"/>
</dbReference>
<feature type="region of interest" description="Disordered" evidence="1">
    <location>
        <begin position="50"/>
        <end position="95"/>
    </location>
</feature>
<reference evidence="2 3" key="1">
    <citation type="submission" date="2018-11" db="EMBL/GenBank/DDBJ databases">
        <title>Pseudaminobacter arsenicus sp. nov., an arsenic-resistant bacterium isolated from arsenic-rich aquifers.</title>
        <authorList>
            <person name="Mu Y."/>
        </authorList>
    </citation>
    <scope>NUCLEOTIDE SEQUENCE [LARGE SCALE GENOMIC DNA]</scope>
    <source>
        <strain evidence="2 3">CB3</strain>
    </source>
</reference>
<organism evidence="2 3">
    <name type="scientific">Borborobacter arsenicus</name>
    <dbReference type="NCBI Taxonomy" id="1851146"/>
    <lineage>
        <taxon>Bacteria</taxon>
        <taxon>Pseudomonadati</taxon>
        <taxon>Pseudomonadota</taxon>
        <taxon>Alphaproteobacteria</taxon>
        <taxon>Hyphomicrobiales</taxon>
        <taxon>Phyllobacteriaceae</taxon>
        <taxon>Borborobacter</taxon>
    </lineage>
</organism>
<protein>
    <submittedName>
        <fullName evidence="2">DUF2188 domain-containing protein</fullName>
    </submittedName>
</protein>
<accession>A0A432V8Z7</accession>
<name>A0A432V8Z7_9HYPH</name>
<dbReference type="EMBL" id="RKST01000005">
    <property type="protein sequence ID" value="RUM98630.1"/>
    <property type="molecule type" value="Genomic_DNA"/>
</dbReference>
<keyword evidence="3" id="KW-1185">Reference proteome</keyword>
<feature type="compositionally biased region" description="Acidic residues" evidence="1">
    <location>
        <begin position="76"/>
        <end position="86"/>
    </location>
</feature>
<proteinExistence type="predicted"/>
<dbReference type="OrthoDB" id="7596641at2"/>
<sequence>MARIVYEIVEHDGGWAYKLNDVFSETFRRHEDALNAAKAAAAEQQLAGTTEGISYQDATGIWHEEVAEGGDRPETEVSDEVEETGDQESMHQKAP</sequence>
<feature type="compositionally biased region" description="Basic and acidic residues" evidence="1">
    <location>
        <begin position="62"/>
        <end position="75"/>
    </location>
</feature>